<keyword evidence="3 7" id="KW-0274">FAD</keyword>
<evidence type="ECO:0000256" key="3">
    <source>
        <dbReference type="ARBA" id="ARBA00022827"/>
    </source>
</evidence>
<dbReference type="InterPro" id="IPR008255">
    <property type="entry name" value="Pyr_nucl-diS_OxRdtase_2_AS"/>
</dbReference>
<dbReference type="EC" id="1.8.1.9" evidence="7"/>
<keyword evidence="6 7" id="KW-0676">Redox-active center</keyword>
<proteinExistence type="inferred from homology"/>
<sequence>MKAYDAVVIGGGPAGITSAMYLARSGCSVLMPEQLAPGGQILQTEAMDNYPGFPQGIKGYELADLFAAHLEGLAIDRPAAAVESVSGAAGQFVVRIGGEEYTARTVIVCSGAHHRQLGLEGEDRLRGRGVSYCALCDGNFFRNQTVAVVGGGNAALEESLYLAKLVGRLYLIHRRDAFRGRQVYQDKLAEQSDKITVLRSTVVTALHGEKELTGLTVKNLKTGEESLLPVNGLFVYVGFAPSTGFLPADLAKDEQGFIITDTEMRTNIPGIFAAGDIRSKLCRQVITAAGDGATAAQAAFVFMEQLHA</sequence>
<dbReference type="RefSeq" id="WP_092155198.1">
    <property type="nucleotide sequence ID" value="NZ_FNBX01000023.1"/>
</dbReference>
<dbReference type="PROSITE" id="PS00573">
    <property type="entry name" value="PYRIDINE_REDOX_2"/>
    <property type="match status" value="1"/>
</dbReference>
<dbReference type="STRING" id="571438.SAMN05192586_12323"/>
<dbReference type="Gene3D" id="3.50.50.60">
    <property type="entry name" value="FAD/NAD(P)-binding domain"/>
    <property type="match status" value="2"/>
</dbReference>
<evidence type="ECO:0000256" key="8">
    <source>
        <dbReference type="RuleBase" id="RU003881"/>
    </source>
</evidence>
<evidence type="ECO:0000256" key="1">
    <source>
        <dbReference type="ARBA" id="ARBA00009333"/>
    </source>
</evidence>
<dbReference type="InterPro" id="IPR036188">
    <property type="entry name" value="FAD/NAD-bd_sf"/>
</dbReference>
<dbReference type="GO" id="GO:0004791">
    <property type="term" value="F:thioredoxin-disulfide reductase (NADPH) activity"/>
    <property type="evidence" value="ECO:0007669"/>
    <property type="project" value="UniProtKB-UniRule"/>
</dbReference>
<dbReference type="PRINTS" id="PR00368">
    <property type="entry name" value="FADPNR"/>
</dbReference>
<name>A0A1G7QT37_9BACT</name>
<comment type="cofactor">
    <cofactor evidence="8">
        <name>FAD</name>
        <dbReference type="ChEBI" id="CHEBI:57692"/>
    </cofactor>
    <text evidence="8">Binds 1 FAD per subunit.</text>
</comment>
<dbReference type="InterPro" id="IPR023753">
    <property type="entry name" value="FAD/NAD-binding_dom"/>
</dbReference>
<gene>
    <name evidence="10" type="ORF">SAMN05192586_12323</name>
</gene>
<dbReference type="AlphaFoldDB" id="A0A1G7QT37"/>
<comment type="catalytic activity">
    <reaction evidence="7">
        <text>[thioredoxin]-dithiol + NADP(+) = [thioredoxin]-disulfide + NADPH + H(+)</text>
        <dbReference type="Rhea" id="RHEA:20345"/>
        <dbReference type="Rhea" id="RHEA-COMP:10698"/>
        <dbReference type="Rhea" id="RHEA-COMP:10700"/>
        <dbReference type="ChEBI" id="CHEBI:15378"/>
        <dbReference type="ChEBI" id="CHEBI:29950"/>
        <dbReference type="ChEBI" id="CHEBI:50058"/>
        <dbReference type="ChEBI" id="CHEBI:57783"/>
        <dbReference type="ChEBI" id="CHEBI:58349"/>
        <dbReference type="EC" id="1.8.1.9"/>
    </reaction>
</comment>
<evidence type="ECO:0000313" key="11">
    <source>
        <dbReference type="Proteomes" id="UP000199355"/>
    </source>
</evidence>
<dbReference type="GO" id="GO:0019430">
    <property type="term" value="P:removal of superoxide radicals"/>
    <property type="evidence" value="ECO:0007669"/>
    <property type="project" value="UniProtKB-UniRule"/>
</dbReference>
<dbReference type="PANTHER" id="PTHR48105">
    <property type="entry name" value="THIOREDOXIN REDUCTASE 1-RELATED-RELATED"/>
    <property type="match status" value="1"/>
</dbReference>
<dbReference type="Pfam" id="PF07992">
    <property type="entry name" value="Pyr_redox_2"/>
    <property type="match status" value="1"/>
</dbReference>
<evidence type="ECO:0000256" key="2">
    <source>
        <dbReference type="ARBA" id="ARBA00022630"/>
    </source>
</evidence>
<keyword evidence="2 7" id="KW-0285">Flavoprotein</keyword>
<evidence type="ECO:0000256" key="5">
    <source>
        <dbReference type="ARBA" id="ARBA00023157"/>
    </source>
</evidence>
<dbReference type="EMBL" id="FNBX01000023">
    <property type="protein sequence ID" value="SDG01029.1"/>
    <property type="molecule type" value="Genomic_DNA"/>
</dbReference>
<evidence type="ECO:0000259" key="9">
    <source>
        <dbReference type="Pfam" id="PF07992"/>
    </source>
</evidence>
<dbReference type="InterPro" id="IPR005982">
    <property type="entry name" value="Thioredox_Rdtase"/>
</dbReference>
<organism evidence="10 11">
    <name type="scientific">Desulfovibrio legallii</name>
    <dbReference type="NCBI Taxonomy" id="571438"/>
    <lineage>
        <taxon>Bacteria</taxon>
        <taxon>Pseudomonadati</taxon>
        <taxon>Thermodesulfobacteriota</taxon>
        <taxon>Desulfovibrionia</taxon>
        <taxon>Desulfovibrionales</taxon>
        <taxon>Desulfovibrionaceae</taxon>
        <taxon>Desulfovibrio</taxon>
    </lineage>
</organism>
<evidence type="ECO:0000256" key="4">
    <source>
        <dbReference type="ARBA" id="ARBA00023002"/>
    </source>
</evidence>
<dbReference type="NCBIfam" id="TIGR01292">
    <property type="entry name" value="TRX_reduct"/>
    <property type="match status" value="1"/>
</dbReference>
<evidence type="ECO:0000313" key="10">
    <source>
        <dbReference type="EMBL" id="SDG01029.1"/>
    </source>
</evidence>
<comment type="subunit">
    <text evidence="7">Homodimer.</text>
</comment>
<keyword evidence="11" id="KW-1185">Reference proteome</keyword>
<evidence type="ECO:0000256" key="7">
    <source>
        <dbReference type="RuleBase" id="RU003880"/>
    </source>
</evidence>
<dbReference type="InterPro" id="IPR050097">
    <property type="entry name" value="Ferredoxin-NADP_redctase_2"/>
</dbReference>
<keyword evidence="4 7" id="KW-0560">Oxidoreductase</keyword>
<accession>A0A1G7QT37</accession>
<evidence type="ECO:0000256" key="6">
    <source>
        <dbReference type="ARBA" id="ARBA00023284"/>
    </source>
</evidence>
<dbReference type="GO" id="GO:0005737">
    <property type="term" value="C:cytoplasm"/>
    <property type="evidence" value="ECO:0007669"/>
    <property type="project" value="InterPro"/>
</dbReference>
<protein>
    <recommendedName>
        <fullName evidence="7">Thioredoxin reductase</fullName>
        <ecNumber evidence="7">1.8.1.9</ecNumber>
    </recommendedName>
</protein>
<comment type="similarity">
    <text evidence="1 7">Belongs to the class-II pyridine nucleotide-disulfide oxidoreductase family.</text>
</comment>
<feature type="domain" description="FAD/NAD(P)-binding" evidence="9">
    <location>
        <begin position="4"/>
        <end position="292"/>
    </location>
</feature>
<dbReference type="PRINTS" id="PR00469">
    <property type="entry name" value="PNDRDTASEII"/>
</dbReference>
<reference evidence="11" key="1">
    <citation type="submission" date="2016-10" db="EMBL/GenBank/DDBJ databases">
        <authorList>
            <person name="Varghese N."/>
            <person name="Submissions S."/>
        </authorList>
    </citation>
    <scope>NUCLEOTIDE SEQUENCE [LARGE SCALE GENOMIC DNA]</scope>
    <source>
        <strain evidence="11">KHC7</strain>
    </source>
</reference>
<dbReference type="Proteomes" id="UP000199355">
    <property type="component" value="Unassembled WGS sequence"/>
</dbReference>
<dbReference type="OrthoDB" id="9806179at2"/>
<dbReference type="SUPFAM" id="SSF51905">
    <property type="entry name" value="FAD/NAD(P)-binding domain"/>
    <property type="match status" value="1"/>
</dbReference>
<keyword evidence="5" id="KW-1015">Disulfide bond</keyword>
<keyword evidence="8" id="KW-0521">NADP</keyword>